<reference evidence="1 2" key="1">
    <citation type="submission" date="2016-06" db="EMBL/GenBank/DDBJ databases">
        <title>Evolution of pathogenesis and genome organization in the Tremellales.</title>
        <authorList>
            <person name="Cuomo C."/>
            <person name="Litvintseva A."/>
            <person name="Heitman J."/>
            <person name="Chen Y."/>
            <person name="Sun S."/>
            <person name="Springer D."/>
            <person name="Dromer F."/>
            <person name="Young S."/>
            <person name="Zeng Q."/>
            <person name="Chapman S."/>
            <person name="Gujja S."/>
            <person name="Saif S."/>
            <person name="Birren B."/>
        </authorList>
    </citation>
    <scope>NUCLEOTIDE SEQUENCE [LARGE SCALE GENOMIC DNA]</scope>
    <source>
        <strain evidence="1 2">CBS 6039</strain>
    </source>
</reference>
<proteinExistence type="predicted"/>
<accession>A0A1E3HHL5</accession>
<evidence type="ECO:0000313" key="2">
    <source>
        <dbReference type="Proteomes" id="UP000094065"/>
    </source>
</evidence>
<organism evidence="1 2">
    <name type="scientific">Cryptococcus amylolentus CBS 6039</name>
    <dbReference type="NCBI Taxonomy" id="1295533"/>
    <lineage>
        <taxon>Eukaryota</taxon>
        <taxon>Fungi</taxon>
        <taxon>Dikarya</taxon>
        <taxon>Basidiomycota</taxon>
        <taxon>Agaricomycotina</taxon>
        <taxon>Tremellomycetes</taxon>
        <taxon>Tremellales</taxon>
        <taxon>Cryptococcaceae</taxon>
        <taxon>Cryptococcus</taxon>
    </lineage>
</organism>
<dbReference type="AlphaFoldDB" id="A0A1E3HHL5"/>
<comment type="caution">
    <text evidence="1">The sequence shown here is derived from an EMBL/GenBank/DDBJ whole genome shotgun (WGS) entry which is preliminary data.</text>
</comment>
<dbReference type="GeneID" id="30157145"/>
<protein>
    <submittedName>
        <fullName evidence="1">Uncharacterized protein</fullName>
    </submittedName>
</protein>
<name>A0A1E3HHL5_9TREE</name>
<gene>
    <name evidence="1" type="ORF">L202_05836</name>
</gene>
<keyword evidence="2" id="KW-1185">Reference proteome</keyword>
<evidence type="ECO:0000313" key="1">
    <source>
        <dbReference type="EMBL" id="ODN75840.1"/>
    </source>
</evidence>
<dbReference type="Proteomes" id="UP000094065">
    <property type="component" value="Unassembled WGS sequence"/>
</dbReference>
<dbReference type="RefSeq" id="XP_018991371.1">
    <property type="nucleotide sequence ID" value="XM_019140220.1"/>
</dbReference>
<dbReference type="EMBL" id="AWGJ01000009">
    <property type="protein sequence ID" value="ODN75840.1"/>
    <property type="molecule type" value="Genomic_DNA"/>
</dbReference>
<sequence>MLYTKTADGTQQTGFLPPDMIAKSIDLWLEDDLAEDDDERVSYIVEAFSEVVVNDAPPAPGGESFMGIKSIPTRLLKRNVIVPLQANSSVEKTDEETDYKKPSWLVLRHYPISQLEGLAKSFGGDENPSIAESINQTCPSLDHMTQFYESRTGTTVGVNADITHEGRKYHVTPSCLINNIRATGESVVEDHISPHIPRRYQRAFQNSLVESINHSISESFIRDGQVVKDNDAYASYDNDDAYYKNLVLRVNAASADKRGVPGTIVVPNYPGELLEEVKARSITELGLRPSEEEELASGPYGILTE</sequence>